<dbReference type="AlphaFoldDB" id="A0A699UTL4"/>
<name>A0A699UTL4_TANCI</name>
<sequence length="127" mass="13782">LFANAGIAEFAPVEAVTEAQYDRQFDINVKGTFFTVQKALPLLADGAAIVLMASIVGSKGGESGSRGTHGPHWRGRRDCQSRGIPGLRRQQLRDRRRAVCGRRHGPGVKRSGTPFLARSAKLAWGQQ</sequence>
<dbReference type="Pfam" id="PF00106">
    <property type="entry name" value="adh_short"/>
    <property type="match status" value="1"/>
</dbReference>
<dbReference type="EMBL" id="BKCJ011363737">
    <property type="protein sequence ID" value="GFD25830.1"/>
    <property type="molecule type" value="Genomic_DNA"/>
</dbReference>
<accession>A0A699UTL4</accession>
<dbReference type="InterPro" id="IPR002347">
    <property type="entry name" value="SDR_fam"/>
</dbReference>
<reference evidence="2" key="1">
    <citation type="journal article" date="2019" name="Sci. Rep.">
        <title>Draft genome of Tanacetum cinerariifolium, the natural source of mosquito coil.</title>
        <authorList>
            <person name="Yamashiro T."/>
            <person name="Shiraishi A."/>
            <person name="Satake H."/>
            <person name="Nakayama K."/>
        </authorList>
    </citation>
    <scope>NUCLEOTIDE SEQUENCE</scope>
</reference>
<protein>
    <submittedName>
        <fullName evidence="2">Uncharacterized protein</fullName>
    </submittedName>
</protein>
<feature type="non-terminal residue" evidence="2">
    <location>
        <position position="1"/>
    </location>
</feature>
<evidence type="ECO:0000313" key="2">
    <source>
        <dbReference type="EMBL" id="GFD25830.1"/>
    </source>
</evidence>
<dbReference type="Gene3D" id="3.40.50.720">
    <property type="entry name" value="NAD(P)-binding Rossmann-like Domain"/>
    <property type="match status" value="1"/>
</dbReference>
<gene>
    <name evidence="2" type="ORF">Tci_897799</name>
</gene>
<organism evidence="2">
    <name type="scientific">Tanacetum cinerariifolium</name>
    <name type="common">Dalmatian daisy</name>
    <name type="synonym">Chrysanthemum cinerariifolium</name>
    <dbReference type="NCBI Taxonomy" id="118510"/>
    <lineage>
        <taxon>Eukaryota</taxon>
        <taxon>Viridiplantae</taxon>
        <taxon>Streptophyta</taxon>
        <taxon>Embryophyta</taxon>
        <taxon>Tracheophyta</taxon>
        <taxon>Spermatophyta</taxon>
        <taxon>Magnoliopsida</taxon>
        <taxon>eudicotyledons</taxon>
        <taxon>Gunneridae</taxon>
        <taxon>Pentapetalae</taxon>
        <taxon>asterids</taxon>
        <taxon>campanulids</taxon>
        <taxon>Asterales</taxon>
        <taxon>Asteraceae</taxon>
        <taxon>Asteroideae</taxon>
        <taxon>Anthemideae</taxon>
        <taxon>Anthemidinae</taxon>
        <taxon>Tanacetum</taxon>
    </lineage>
</organism>
<feature type="region of interest" description="Disordered" evidence="1">
    <location>
        <begin position="59"/>
        <end position="96"/>
    </location>
</feature>
<proteinExistence type="predicted"/>
<evidence type="ECO:0000256" key="1">
    <source>
        <dbReference type="SAM" id="MobiDB-lite"/>
    </source>
</evidence>
<dbReference type="InterPro" id="IPR036291">
    <property type="entry name" value="NAD(P)-bd_dom_sf"/>
</dbReference>
<dbReference type="SUPFAM" id="SSF51735">
    <property type="entry name" value="NAD(P)-binding Rossmann-fold domains"/>
    <property type="match status" value="1"/>
</dbReference>
<comment type="caution">
    <text evidence="2">The sequence shown here is derived from an EMBL/GenBank/DDBJ whole genome shotgun (WGS) entry which is preliminary data.</text>
</comment>